<dbReference type="STRING" id="1156395.DBT_0230"/>
<dbReference type="RefSeq" id="WP_067615583.1">
    <property type="nucleotide sequence ID" value="NZ_MAGO01000001.1"/>
</dbReference>
<sequence length="407" mass="44399">MKKQNLFLSVLIFCVFLISGCGSKVIETVSPLTPPVSSDTSGISIAILPLADYTNGYSIDDAARRQIKLETAISYELTRLGIYPALQEDVIQCLSDIGVIKIIETPEVGSSQRFIQRELSSGWSDEMRMEVQKILASNRGSSRWNTIKTKKIGLDPGTLMAIGQRLGVDYVLRGRIVEYEIRDDRNLNPLQRGILPFFFDLSSATVFGVARSDTYDLWHDVSVGGLLGAVFGSSANHPFNAPSKKTSILNDGHPRLGDSVVSESGGFDGSHGLNAAFWGAAGAGAAYLAYNGGKVPEAVVQVTLALQDVHTGKVLWANRVEKMVQPKSVWSDTSVRTQVDLAVEEAAKSLVQGLAKVLESLTREASKEHFTYSFKKTPSFEEELKVIPKVPETLEEKTGELPEEWGS</sequence>
<accession>A0A1B9F932</accession>
<gene>
    <name evidence="1" type="ORF">DBT_0230</name>
</gene>
<comment type="caution">
    <text evidence="1">The sequence shown here is derived from an EMBL/GenBank/DDBJ whole genome shotgun (WGS) entry which is preliminary data.</text>
</comment>
<protein>
    <recommendedName>
        <fullName evidence="3">Lipoprotein</fullName>
    </recommendedName>
</protein>
<dbReference type="PROSITE" id="PS51257">
    <property type="entry name" value="PROKAR_LIPOPROTEIN"/>
    <property type="match status" value="1"/>
</dbReference>
<dbReference type="OrthoDB" id="9780816at2"/>
<organism evidence="1 2">
    <name type="scientific">Dissulfuribacter thermophilus</name>
    <dbReference type="NCBI Taxonomy" id="1156395"/>
    <lineage>
        <taxon>Bacteria</taxon>
        <taxon>Pseudomonadati</taxon>
        <taxon>Thermodesulfobacteriota</taxon>
        <taxon>Dissulfuribacteria</taxon>
        <taxon>Dissulfuribacterales</taxon>
        <taxon>Dissulfuribacteraceae</taxon>
        <taxon>Dissulfuribacter</taxon>
    </lineage>
</organism>
<dbReference type="EMBL" id="MAGO01000001">
    <property type="protein sequence ID" value="OCC16413.1"/>
    <property type="molecule type" value="Genomic_DNA"/>
</dbReference>
<evidence type="ECO:0000313" key="2">
    <source>
        <dbReference type="Proteomes" id="UP000093080"/>
    </source>
</evidence>
<keyword evidence="2" id="KW-1185">Reference proteome</keyword>
<name>A0A1B9F932_9BACT</name>
<reference evidence="1 2" key="1">
    <citation type="submission" date="2016-06" db="EMBL/GenBank/DDBJ databases">
        <title>Respiratory ammonification of nitrate coupled to the oxidation of elemental sulfur in deep-sea autotrophic thermophilic bacteria.</title>
        <authorList>
            <person name="Slobodkina G.B."/>
            <person name="Mardanov A.V."/>
            <person name="Ravin N.V."/>
            <person name="Frolova A.A."/>
            <person name="Viryasiv M.B."/>
            <person name="Chernyh N.A."/>
            <person name="Bonch-Osmolovskaya E.A."/>
            <person name="Slobodkin A.I."/>
        </authorList>
    </citation>
    <scope>NUCLEOTIDE SEQUENCE [LARGE SCALE GENOMIC DNA]</scope>
    <source>
        <strain evidence="1 2">S69</strain>
    </source>
</reference>
<evidence type="ECO:0000313" key="1">
    <source>
        <dbReference type="EMBL" id="OCC16413.1"/>
    </source>
</evidence>
<proteinExistence type="predicted"/>
<dbReference type="AlphaFoldDB" id="A0A1B9F932"/>
<evidence type="ECO:0008006" key="3">
    <source>
        <dbReference type="Google" id="ProtNLM"/>
    </source>
</evidence>
<dbReference type="Proteomes" id="UP000093080">
    <property type="component" value="Unassembled WGS sequence"/>
</dbReference>